<evidence type="ECO:0000259" key="14">
    <source>
        <dbReference type="PROSITE" id="PS50893"/>
    </source>
</evidence>
<comment type="similarity">
    <text evidence="2">Belongs to the ABC transporter superfamily.</text>
</comment>
<dbReference type="PROSITE" id="PS50893">
    <property type="entry name" value="ABC_TRANSPORTER_2"/>
    <property type="match status" value="1"/>
</dbReference>
<keyword evidence="4" id="KW-1003">Cell membrane</keyword>
<evidence type="ECO:0000313" key="16">
    <source>
        <dbReference type="Proteomes" id="UP001184614"/>
    </source>
</evidence>
<keyword evidence="5" id="KW-0547">Nucleotide-binding</keyword>
<gene>
    <name evidence="15" type="ORF">J2782_001586</name>
</gene>
<dbReference type="PANTHER" id="PTHR43297:SF13">
    <property type="entry name" value="NICKEL ABC TRANSPORTER, ATP-BINDING PROTEIN"/>
    <property type="match status" value="1"/>
</dbReference>
<organism evidence="15 16">
    <name type="scientific">Brucella pseudogrignonensis</name>
    <dbReference type="NCBI Taxonomy" id="419475"/>
    <lineage>
        <taxon>Bacteria</taxon>
        <taxon>Pseudomonadati</taxon>
        <taxon>Pseudomonadota</taxon>
        <taxon>Alphaproteobacteria</taxon>
        <taxon>Hyphomicrobiales</taxon>
        <taxon>Brucellaceae</taxon>
        <taxon>Brucella/Ochrobactrum group</taxon>
        <taxon>Brucella</taxon>
    </lineage>
</organism>
<comment type="subunit">
    <text evidence="10">The complex is composed of two ATP-binding proteins (NikD and NikE), two transmembrane proteins (NikB and NikC) and a solute-binding protein (NikA).</text>
</comment>
<dbReference type="GO" id="GO:0005524">
    <property type="term" value="F:ATP binding"/>
    <property type="evidence" value="ECO:0007669"/>
    <property type="project" value="UniProtKB-KW"/>
</dbReference>
<evidence type="ECO:0000256" key="1">
    <source>
        <dbReference type="ARBA" id="ARBA00004417"/>
    </source>
</evidence>
<dbReference type="RefSeq" id="WP_310011151.1">
    <property type="nucleotide sequence ID" value="NZ_JAVDQT010000002.1"/>
</dbReference>
<evidence type="ECO:0000256" key="2">
    <source>
        <dbReference type="ARBA" id="ARBA00005417"/>
    </source>
</evidence>
<keyword evidence="6 15" id="KW-0067">ATP-binding</keyword>
<dbReference type="PANTHER" id="PTHR43297">
    <property type="entry name" value="OLIGOPEPTIDE TRANSPORT ATP-BINDING PROTEIN APPD"/>
    <property type="match status" value="1"/>
</dbReference>
<reference evidence="15 16" key="1">
    <citation type="submission" date="2023-07" db="EMBL/GenBank/DDBJ databases">
        <title>Sorghum-associated microbial communities from plants grown in Nebraska, USA.</title>
        <authorList>
            <person name="Schachtman D."/>
        </authorList>
    </citation>
    <scope>NUCLEOTIDE SEQUENCE [LARGE SCALE GENOMIC DNA]</scope>
    <source>
        <strain evidence="15 16">DS1730</strain>
    </source>
</reference>
<dbReference type="SUPFAM" id="SSF52540">
    <property type="entry name" value="P-loop containing nucleoside triphosphate hydrolases"/>
    <property type="match status" value="1"/>
</dbReference>
<comment type="subcellular location">
    <subcellularLocation>
        <location evidence="1">Cell inner membrane</location>
        <topology evidence="1">Peripheral membrane protein</topology>
    </subcellularLocation>
</comment>
<evidence type="ECO:0000256" key="10">
    <source>
        <dbReference type="ARBA" id="ARBA00038669"/>
    </source>
</evidence>
<dbReference type="Gene3D" id="3.40.50.300">
    <property type="entry name" value="P-loop containing nucleotide triphosphate hydrolases"/>
    <property type="match status" value="1"/>
</dbReference>
<sequence length="259" mass="27477">MMLEIDSLSVSFQRYNGLFRQNLLTRLSDVTLDIAAGEIVALVGHSGAGKSLLAHAILGLLPKNALATGDIRFSGKLLDENSRRKLRGREIALLPQQTTYLDPTANVGALIGWAAKRGGKSSNVEKRLADVGLDSGVAQLYPHQLSGGMARRVLMAQATAGGAKLIIADEPTAGLDPSNRDIILDKLRKHANEGGAALLITHDLVPALSYADRIAVLSDGKISCVVQTSAFNGAGEALGSHYARSLWRALPQNEFSAYA</sequence>
<evidence type="ECO:0000256" key="12">
    <source>
        <dbReference type="ARBA" id="ARBA00044143"/>
    </source>
</evidence>
<keyword evidence="8" id="KW-0406">Ion transport</keyword>
<dbReference type="InterPro" id="IPR027417">
    <property type="entry name" value="P-loop_NTPase"/>
</dbReference>
<keyword evidence="16" id="KW-1185">Reference proteome</keyword>
<evidence type="ECO:0000256" key="4">
    <source>
        <dbReference type="ARBA" id="ARBA00022475"/>
    </source>
</evidence>
<keyword evidence="7" id="KW-1278">Translocase</keyword>
<dbReference type="InterPro" id="IPR050388">
    <property type="entry name" value="ABC_Ni/Peptide_Import"/>
</dbReference>
<evidence type="ECO:0000313" key="15">
    <source>
        <dbReference type="EMBL" id="MDR6431851.1"/>
    </source>
</evidence>
<dbReference type="Pfam" id="PF00005">
    <property type="entry name" value="ABC_tran"/>
    <property type="match status" value="1"/>
</dbReference>
<dbReference type="PROSITE" id="PS00211">
    <property type="entry name" value="ABC_TRANSPORTER_1"/>
    <property type="match status" value="1"/>
</dbReference>
<comment type="caution">
    <text evidence="15">The sequence shown here is derived from an EMBL/GenBank/DDBJ whole genome shotgun (WGS) entry which is preliminary data.</text>
</comment>
<dbReference type="EC" id="7.2.2.11" evidence="11"/>
<evidence type="ECO:0000256" key="7">
    <source>
        <dbReference type="ARBA" id="ARBA00022967"/>
    </source>
</evidence>
<dbReference type="InterPro" id="IPR003593">
    <property type="entry name" value="AAA+_ATPase"/>
</dbReference>
<evidence type="ECO:0000256" key="3">
    <source>
        <dbReference type="ARBA" id="ARBA00022448"/>
    </source>
</evidence>
<keyword evidence="9" id="KW-0472">Membrane</keyword>
<protein>
    <recommendedName>
        <fullName evidence="12">Nickel import system ATP-binding protein NikD</fullName>
        <ecNumber evidence="11">7.2.2.11</ecNumber>
    </recommendedName>
</protein>
<dbReference type="SMART" id="SM00382">
    <property type="entry name" value="AAA"/>
    <property type="match status" value="1"/>
</dbReference>
<dbReference type="InterPro" id="IPR003439">
    <property type="entry name" value="ABC_transporter-like_ATP-bd"/>
</dbReference>
<evidence type="ECO:0000256" key="6">
    <source>
        <dbReference type="ARBA" id="ARBA00022840"/>
    </source>
</evidence>
<comment type="catalytic activity">
    <reaction evidence="13">
        <text>Ni(2+)(out) + ATP + H2O = Ni(2+)(in) + ADP + phosphate + H(+)</text>
        <dbReference type="Rhea" id="RHEA:15557"/>
        <dbReference type="ChEBI" id="CHEBI:15377"/>
        <dbReference type="ChEBI" id="CHEBI:15378"/>
        <dbReference type="ChEBI" id="CHEBI:30616"/>
        <dbReference type="ChEBI" id="CHEBI:43474"/>
        <dbReference type="ChEBI" id="CHEBI:49786"/>
        <dbReference type="ChEBI" id="CHEBI:456216"/>
        <dbReference type="EC" id="7.2.2.11"/>
    </reaction>
    <physiologicalReaction direction="left-to-right" evidence="13">
        <dbReference type="Rhea" id="RHEA:15558"/>
    </physiologicalReaction>
</comment>
<dbReference type="InterPro" id="IPR017871">
    <property type="entry name" value="ABC_transporter-like_CS"/>
</dbReference>
<evidence type="ECO:0000256" key="8">
    <source>
        <dbReference type="ARBA" id="ARBA00023065"/>
    </source>
</evidence>
<dbReference type="Proteomes" id="UP001184614">
    <property type="component" value="Unassembled WGS sequence"/>
</dbReference>
<evidence type="ECO:0000256" key="13">
    <source>
        <dbReference type="ARBA" id="ARBA00048610"/>
    </source>
</evidence>
<proteinExistence type="inferred from homology"/>
<feature type="domain" description="ABC transporter" evidence="14">
    <location>
        <begin position="3"/>
        <end position="244"/>
    </location>
</feature>
<name>A0ABU1M7X9_9HYPH</name>
<evidence type="ECO:0000256" key="5">
    <source>
        <dbReference type="ARBA" id="ARBA00022741"/>
    </source>
</evidence>
<evidence type="ECO:0000256" key="11">
    <source>
        <dbReference type="ARBA" id="ARBA00039098"/>
    </source>
</evidence>
<accession>A0ABU1M7X9</accession>
<dbReference type="EMBL" id="JAVDQT010000002">
    <property type="protein sequence ID" value="MDR6431851.1"/>
    <property type="molecule type" value="Genomic_DNA"/>
</dbReference>
<keyword evidence="3" id="KW-0813">Transport</keyword>
<evidence type="ECO:0000256" key="9">
    <source>
        <dbReference type="ARBA" id="ARBA00023136"/>
    </source>
</evidence>